<dbReference type="Gene3D" id="3.10.100.10">
    <property type="entry name" value="Mannose-Binding Protein A, subunit A"/>
    <property type="match status" value="1"/>
</dbReference>
<proteinExistence type="predicted"/>
<evidence type="ECO:0000256" key="1">
    <source>
        <dbReference type="SAM" id="MobiDB-lite"/>
    </source>
</evidence>
<evidence type="ECO:0000313" key="5">
    <source>
        <dbReference type="Proteomes" id="UP001209878"/>
    </source>
</evidence>
<dbReference type="Pfam" id="PF00059">
    <property type="entry name" value="Lectin_C"/>
    <property type="match status" value="1"/>
</dbReference>
<gene>
    <name evidence="4" type="ORF">NP493_53g20025</name>
</gene>
<keyword evidence="2" id="KW-0812">Transmembrane</keyword>
<feature type="compositionally biased region" description="Polar residues" evidence="1">
    <location>
        <begin position="266"/>
        <end position="275"/>
    </location>
</feature>
<organism evidence="4 5">
    <name type="scientific">Ridgeia piscesae</name>
    <name type="common">Tubeworm</name>
    <dbReference type="NCBI Taxonomy" id="27915"/>
    <lineage>
        <taxon>Eukaryota</taxon>
        <taxon>Metazoa</taxon>
        <taxon>Spiralia</taxon>
        <taxon>Lophotrochozoa</taxon>
        <taxon>Annelida</taxon>
        <taxon>Polychaeta</taxon>
        <taxon>Sedentaria</taxon>
        <taxon>Canalipalpata</taxon>
        <taxon>Sabellida</taxon>
        <taxon>Siboglinidae</taxon>
        <taxon>Ridgeia</taxon>
    </lineage>
</organism>
<dbReference type="Proteomes" id="UP001209878">
    <property type="component" value="Unassembled WGS sequence"/>
</dbReference>
<dbReference type="InterPro" id="IPR001304">
    <property type="entry name" value="C-type_lectin-like"/>
</dbReference>
<dbReference type="EMBL" id="JAODUO010000053">
    <property type="protein sequence ID" value="KAK2191473.1"/>
    <property type="molecule type" value="Genomic_DNA"/>
</dbReference>
<dbReference type="CDD" id="cd00037">
    <property type="entry name" value="CLECT"/>
    <property type="match status" value="1"/>
</dbReference>
<accession>A0AAD9PB68</accession>
<evidence type="ECO:0000313" key="4">
    <source>
        <dbReference type="EMBL" id="KAK2191473.1"/>
    </source>
</evidence>
<dbReference type="InterPro" id="IPR016187">
    <property type="entry name" value="CTDL_fold"/>
</dbReference>
<reference evidence="4" key="1">
    <citation type="journal article" date="2023" name="Mol. Biol. Evol.">
        <title>Third-Generation Sequencing Reveals the Adaptive Role of the Epigenome in Three Deep-Sea Polychaetes.</title>
        <authorList>
            <person name="Perez M."/>
            <person name="Aroh O."/>
            <person name="Sun Y."/>
            <person name="Lan Y."/>
            <person name="Juniper S.K."/>
            <person name="Young C.R."/>
            <person name="Angers B."/>
            <person name="Qian P.Y."/>
        </authorList>
    </citation>
    <scope>NUCLEOTIDE SEQUENCE</scope>
    <source>
        <strain evidence="4">R07B-5</strain>
    </source>
</reference>
<feature type="transmembrane region" description="Helical" evidence="2">
    <location>
        <begin position="189"/>
        <end position="211"/>
    </location>
</feature>
<evidence type="ECO:0000256" key="2">
    <source>
        <dbReference type="SAM" id="Phobius"/>
    </source>
</evidence>
<keyword evidence="2" id="KW-1133">Transmembrane helix</keyword>
<name>A0AAD9PB68_RIDPI</name>
<comment type="caution">
    <text evidence="4">The sequence shown here is derived from an EMBL/GenBank/DDBJ whole genome shotgun (WGS) entry which is preliminary data.</text>
</comment>
<sequence length="377" mass="42319">MDVTASVQTAGWTAMDGSAEVLRANDVYYTVVTGFEVWKSRALVVHNSSATFWQARQVCINEGGDLASLTSLRAIQATVKLANAKDIQSSVWFGLWQRPEKDTFVYEWTNVETVKYSQQVLASFWADRDFEDDDSQHCAALSLANYTVYSTNCSDYRPFVCFQPSPPGANVDGENAAATEAPDRGPSMLAFYIVMPFFVLCYGGSCLVYCVHKTCRQCRRHHHRRMAVASSSVALSDMSRDRPPSWIAAAPPSAPPGEYKHREATSDTASQLPSQRSHDAARPAQKRFLIVTTTEENETHTGKTQRRTRTRTTGSAESVTDIRIREGEMAVKRTERTERKRRREAAIKSRLLDIEDALELKKEFGKERRGTRKILVA</sequence>
<keyword evidence="2" id="KW-0472">Membrane</keyword>
<evidence type="ECO:0000259" key="3">
    <source>
        <dbReference type="PROSITE" id="PS50041"/>
    </source>
</evidence>
<protein>
    <recommendedName>
        <fullName evidence="3">C-type lectin domain-containing protein</fullName>
    </recommendedName>
</protein>
<feature type="region of interest" description="Disordered" evidence="1">
    <location>
        <begin position="229"/>
        <end position="317"/>
    </location>
</feature>
<dbReference type="PROSITE" id="PS50041">
    <property type="entry name" value="C_TYPE_LECTIN_2"/>
    <property type="match status" value="1"/>
</dbReference>
<dbReference type="InterPro" id="IPR016186">
    <property type="entry name" value="C-type_lectin-like/link_sf"/>
</dbReference>
<dbReference type="AlphaFoldDB" id="A0AAD9PB68"/>
<feature type="domain" description="C-type lectin" evidence="3">
    <location>
        <begin position="38"/>
        <end position="162"/>
    </location>
</feature>
<dbReference type="SUPFAM" id="SSF56436">
    <property type="entry name" value="C-type lectin-like"/>
    <property type="match status" value="1"/>
</dbReference>
<keyword evidence="5" id="KW-1185">Reference proteome</keyword>